<name>A0A0Q3LN36_BRADI</name>
<accession>A0A0Q3LN36</accession>
<organism evidence="2">
    <name type="scientific">Brachypodium distachyon</name>
    <name type="common">Purple false brome</name>
    <name type="synonym">Trachynia distachya</name>
    <dbReference type="NCBI Taxonomy" id="15368"/>
    <lineage>
        <taxon>Eukaryota</taxon>
        <taxon>Viridiplantae</taxon>
        <taxon>Streptophyta</taxon>
        <taxon>Embryophyta</taxon>
        <taxon>Tracheophyta</taxon>
        <taxon>Spermatophyta</taxon>
        <taxon>Magnoliopsida</taxon>
        <taxon>Liliopsida</taxon>
        <taxon>Poales</taxon>
        <taxon>Poaceae</taxon>
        <taxon>BOP clade</taxon>
        <taxon>Pooideae</taxon>
        <taxon>Stipodae</taxon>
        <taxon>Brachypodieae</taxon>
        <taxon>Brachypodium</taxon>
    </lineage>
</organism>
<feature type="region of interest" description="Disordered" evidence="1">
    <location>
        <begin position="1"/>
        <end position="23"/>
    </location>
</feature>
<evidence type="ECO:0000313" key="2">
    <source>
        <dbReference type="EMBL" id="KQJ93885.1"/>
    </source>
</evidence>
<reference evidence="2" key="2">
    <citation type="submission" date="2017-06" db="EMBL/GenBank/DDBJ databases">
        <title>WGS assembly of Brachypodium distachyon.</title>
        <authorList>
            <consortium name="The International Brachypodium Initiative"/>
            <person name="Lucas S."/>
            <person name="Harmon-Smith M."/>
            <person name="Lail K."/>
            <person name="Tice H."/>
            <person name="Grimwood J."/>
            <person name="Bruce D."/>
            <person name="Barry K."/>
            <person name="Shu S."/>
            <person name="Lindquist E."/>
            <person name="Wang M."/>
            <person name="Pitluck S."/>
            <person name="Vogel J.P."/>
            <person name="Garvin D.F."/>
            <person name="Mockler T.C."/>
            <person name="Schmutz J."/>
            <person name="Rokhsar D."/>
            <person name="Bevan M.W."/>
        </authorList>
    </citation>
    <scope>NUCLEOTIDE SEQUENCE</scope>
    <source>
        <strain evidence="2">Bd21</strain>
    </source>
</reference>
<feature type="compositionally biased region" description="Polar residues" evidence="1">
    <location>
        <begin position="89"/>
        <end position="103"/>
    </location>
</feature>
<evidence type="ECO:0000256" key="1">
    <source>
        <dbReference type="SAM" id="MobiDB-lite"/>
    </source>
</evidence>
<keyword evidence="4" id="KW-1185">Reference proteome</keyword>
<evidence type="ECO:0000313" key="4">
    <source>
        <dbReference type="Proteomes" id="UP000008810"/>
    </source>
</evidence>
<evidence type="ECO:0000313" key="3">
    <source>
        <dbReference type="EnsemblPlants" id="KQJ93885"/>
    </source>
</evidence>
<protein>
    <submittedName>
        <fullName evidence="2 3">Uncharacterized protein</fullName>
    </submittedName>
</protein>
<sequence length="103" mass="11627">MNRSTANESASPKSAKTLSDLNHHQPIYFDLSTPKKFHRCKRNTRIEESGIETEKSFSVCNNMNRSTAKESASPKSAKILSDLNHHEQSQSNQRFPTKHAANN</sequence>
<dbReference type="AlphaFoldDB" id="A0A0Q3LN36"/>
<proteinExistence type="predicted"/>
<reference evidence="2 3" key="1">
    <citation type="journal article" date="2010" name="Nature">
        <title>Genome sequencing and analysis of the model grass Brachypodium distachyon.</title>
        <authorList>
            <consortium name="International Brachypodium Initiative"/>
        </authorList>
    </citation>
    <scope>NUCLEOTIDE SEQUENCE [LARGE SCALE GENOMIC DNA]</scope>
    <source>
        <strain evidence="2 3">Bd21</strain>
    </source>
</reference>
<dbReference type="EnsemblPlants" id="KQJ93885">
    <property type="protein sequence ID" value="KQJ93885"/>
    <property type="gene ID" value="BRADI_3g07252v3"/>
</dbReference>
<dbReference type="EMBL" id="CM000882">
    <property type="protein sequence ID" value="KQJ93885.1"/>
    <property type="molecule type" value="Genomic_DNA"/>
</dbReference>
<dbReference type="InParanoid" id="A0A0Q3LN36"/>
<feature type="compositionally biased region" description="Polar residues" evidence="1">
    <location>
        <begin position="1"/>
        <end position="20"/>
    </location>
</feature>
<reference evidence="3" key="3">
    <citation type="submission" date="2018-08" db="UniProtKB">
        <authorList>
            <consortium name="EnsemblPlants"/>
        </authorList>
    </citation>
    <scope>IDENTIFICATION</scope>
    <source>
        <strain evidence="3">cv. Bd21</strain>
    </source>
</reference>
<feature type="compositionally biased region" description="Polar residues" evidence="1">
    <location>
        <begin position="65"/>
        <end position="74"/>
    </location>
</feature>
<dbReference type="Gramene" id="KQJ93885">
    <property type="protein sequence ID" value="KQJ93885"/>
    <property type="gene ID" value="BRADI_3g07252v3"/>
</dbReference>
<feature type="region of interest" description="Disordered" evidence="1">
    <location>
        <begin position="65"/>
        <end position="103"/>
    </location>
</feature>
<gene>
    <name evidence="2" type="ORF">BRADI_3g07252v3</name>
</gene>
<dbReference type="Proteomes" id="UP000008810">
    <property type="component" value="Chromosome 3"/>
</dbReference>